<proteinExistence type="predicted"/>
<keyword evidence="2" id="KW-0378">Hydrolase</keyword>
<reference evidence="2" key="1">
    <citation type="journal article" date="2014" name="Int. J. Syst. Evol. Microbiol.">
        <title>Complete genome sequence of Corynebacterium casei LMG S-19264T (=DSM 44701T), isolated from a smear-ripened cheese.</title>
        <authorList>
            <consortium name="US DOE Joint Genome Institute (JGI-PGF)"/>
            <person name="Walter F."/>
            <person name="Albersmeier A."/>
            <person name="Kalinowski J."/>
            <person name="Ruckert C."/>
        </authorList>
    </citation>
    <scope>NUCLEOTIDE SEQUENCE</scope>
    <source>
        <strain evidence="2">CGMCC 1.12153</strain>
    </source>
</reference>
<dbReference type="Pfam" id="PF12146">
    <property type="entry name" value="Hydrolase_4"/>
    <property type="match status" value="1"/>
</dbReference>
<dbReference type="InterPro" id="IPR022742">
    <property type="entry name" value="Hydrolase_4"/>
</dbReference>
<reference evidence="2" key="2">
    <citation type="submission" date="2020-09" db="EMBL/GenBank/DDBJ databases">
        <authorList>
            <person name="Sun Q."/>
            <person name="Zhou Y."/>
        </authorList>
    </citation>
    <scope>NUCLEOTIDE SEQUENCE</scope>
    <source>
        <strain evidence="2">CGMCC 1.12153</strain>
    </source>
</reference>
<dbReference type="AlphaFoldDB" id="A0A917EWV8"/>
<organism evidence="2 3">
    <name type="scientific">Halobacillus andaensis</name>
    <dbReference type="NCBI Taxonomy" id="1176239"/>
    <lineage>
        <taxon>Bacteria</taxon>
        <taxon>Bacillati</taxon>
        <taxon>Bacillota</taxon>
        <taxon>Bacilli</taxon>
        <taxon>Bacillales</taxon>
        <taxon>Bacillaceae</taxon>
        <taxon>Halobacillus</taxon>
    </lineage>
</organism>
<protein>
    <submittedName>
        <fullName evidence="2">Alpha/beta hydrolase</fullName>
    </submittedName>
</protein>
<gene>
    <name evidence="2" type="ORF">GCM10010954_23060</name>
</gene>
<comment type="caution">
    <text evidence="2">The sequence shown here is derived from an EMBL/GenBank/DDBJ whole genome shotgun (WGS) entry which is preliminary data.</text>
</comment>
<sequence>MSIEDVISRLTKLDHPLNFHQPVQMSNDIAAYLKFYGLDIKGVEFNLGKLEIDKTEIAVQIFTPEKSEATIFLLHGYLNHVGHLNKIIQHLTSHHYRVISYDLQGHGLSNGDRASVSSFADYVTTLEKLMEKVKAEMPDPFYVIGHSTGGAIILDYLLKHRTHPFDKVILLAPLVRSNHWYLTKIAYSFVQLIPFIKQVKRQIKKRAMSKEYVAFLKRDPLQPKAIPLSWLRALMEWNQTIHRYPPLATDLFVIQGNKDDTVEWTYNLPFIHKRFCNARTVLIDEGQHELINDDPATREIVLTKIVNFLDD</sequence>
<dbReference type="PRINTS" id="PR00111">
    <property type="entry name" value="ABHYDROLASE"/>
</dbReference>
<keyword evidence="3" id="KW-1185">Reference proteome</keyword>
<dbReference type="SUPFAM" id="SSF53474">
    <property type="entry name" value="alpha/beta-Hydrolases"/>
    <property type="match status" value="1"/>
</dbReference>
<accession>A0A917EWV8</accession>
<dbReference type="RefSeq" id="WP_188377676.1">
    <property type="nucleotide sequence ID" value="NZ_BMEL01000003.1"/>
</dbReference>
<evidence type="ECO:0000259" key="1">
    <source>
        <dbReference type="Pfam" id="PF12146"/>
    </source>
</evidence>
<dbReference type="PANTHER" id="PTHR11614">
    <property type="entry name" value="PHOSPHOLIPASE-RELATED"/>
    <property type="match status" value="1"/>
</dbReference>
<dbReference type="Proteomes" id="UP000660110">
    <property type="component" value="Unassembled WGS sequence"/>
</dbReference>
<dbReference type="GO" id="GO:0016787">
    <property type="term" value="F:hydrolase activity"/>
    <property type="evidence" value="ECO:0007669"/>
    <property type="project" value="UniProtKB-KW"/>
</dbReference>
<evidence type="ECO:0000313" key="2">
    <source>
        <dbReference type="EMBL" id="GGF23624.1"/>
    </source>
</evidence>
<name>A0A917EWV8_HALAA</name>
<dbReference type="InterPro" id="IPR000073">
    <property type="entry name" value="AB_hydrolase_1"/>
</dbReference>
<evidence type="ECO:0000313" key="3">
    <source>
        <dbReference type="Proteomes" id="UP000660110"/>
    </source>
</evidence>
<dbReference type="Gene3D" id="3.40.50.1820">
    <property type="entry name" value="alpha/beta hydrolase"/>
    <property type="match status" value="1"/>
</dbReference>
<feature type="domain" description="Serine aminopeptidase S33" evidence="1">
    <location>
        <begin position="66"/>
        <end position="294"/>
    </location>
</feature>
<dbReference type="InterPro" id="IPR051044">
    <property type="entry name" value="MAG_DAG_Lipase"/>
</dbReference>
<dbReference type="EMBL" id="BMEL01000003">
    <property type="protein sequence ID" value="GGF23624.1"/>
    <property type="molecule type" value="Genomic_DNA"/>
</dbReference>
<dbReference type="InterPro" id="IPR029058">
    <property type="entry name" value="AB_hydrolase_fold"/>
</dbReference>